<feature type="transmembrane region" description="Helical" evidence="1">
    <location>
        <begin position="65"/>
        <end position="89"/>
    </location>
</feature>
<proteinExistence type="predicted"/>
<keyword evidence="3" id="KW-1185">Reference proteome</keyword>
<keyword evidence="1" id="KW-0812">Transmembrane</keyword>
<keyword evidence="1" id="KW-0472">Membrane</keyword>
<organism evidence="2 3">
    <name type="scientific">Sulfurimonas sediminis</name>
    <dbReference type="NCBI Taxonomy" id="2590020"/>
    <lineage>
        <taxon>Bacteria</taxon>
        <taxon>Pseudomonadati</taxon>
        <taxon>Campylobacterota</taxon>
        <taxon>Epsilonproteobacteria</taxon>
        <taxon>Campylobacterales</taxon>
        <taxon>Sulfurimonadaceae</taxon>
        <taxon>Sulfurimonas</taxon>
    </lineage>
</organism>
<evidence type="ECO:0000313" key="2">
    <source>
        <dbReference type="EMBL" id="QOP43976.1"/>
    </source>
</evidence>
<reference evidence="2 3" key="1">
    <citation type="submission" date="2019-06" db="EMBL/GenBank/DDBJ databases">
        <title>Sulfurimonas gotlandica sp. nov., a chemoautotrophic and psychrotolerant epsilonproteobacterium isolated from a pelagic redoxcline, and an emended description of the genus Sulfurimonas.</title>
        <authorList>
            <person name="Wang S."/>
            <person name="Jiang L."/>
            <person name="Shao Z."/>
        </authorList>
    </citation>
    <scope>NUCLEOTIDE SEQUENCE [LARGE SCALE GENOMIC DNA]</scope>
    <source>
        <strain evidence="2 3">S2-6</strain>
    </source>
</reference>
<dbReference type="RefSeq" id="WP_193150157.1">
    <property type="nucleotide sequence ID" value="NZ_CP041235.1"/>
</dbReference>
<gene>
    <name evidence="2" type="ORF">FJR45_08445</name>
</gene>
<feature type="transmembrane region" description="Helical" evidence="1">
    <location>
        <begin position="109"/>
        <end position="130"/>
    </location>
</feature>
<sequence>MNETTTEDKLKQKRNMLYYNQLILNERRAKSFHGRKTKTAKKRTSFGSQKVDFKDYLFIPQQWEFVAYILYFVGIPYTVGALFLFLFIANANWESFQLLNLNAFPVVWLIGYEIVSVCLLIWIMILYLTYESEEGY</sequence>
<evidence type="ECO:0000256" key="1">
    <source>
        <dbReference type="SAM" id="Phobius"/>
    </source>
</evidence>
<protein>
    <submittedName>
        <fullName evidence="2">Uncharacterized protein</fullName>
    </submittedName>
</protein>
<dbReference type="EMBL" id="CP041235">
    <property type="protein sequence ID" value="QOP43976.1"/>
    <property type="molecule type" value="Genomic_DNA"/>
</dbReference>
<dbReference type="KEGG" id="ssei:FJR45_08445"/>
<accession>A0A7M1B385</accession>
<dbReference type="AlphaFoldDB" id="A0A7M1B385"/>
<evidence type="ECO:0000313" key="3">
    <source>
        <dbReference type="Proteomes" id="UP000593719"/>
    </source>
</evidence>
<dbReference type="Proteomes" id="UP000593719">
    <property type="component" value="Chromosome"/>
</dbReference>
<name>A0A7M1B385_9BACT</name>
<keyword evidence="1" id="KW-1133">Transmembrane helix</keyword>